<feature type="domain" description="Rhodopsin" evidence="3">
    <location>
        <begin position="41"/>
        <end position="269"/>
    </location>
</feature>
<evidence type="ECO:0000259" key="3">
    <source>
        <dbReference type="Pfam" id="PF20684"/>
    </source>
</evidence>
<reference evidence="4" key="1">
    <citation type="submission" date="2023-08" db="EMBL/GenBank/DDBJ databases">
        <title>Black Yeasts Isolated from many extreme environments.</title>
        <authorList>
            <person name="Coleine C."/>
            <person name="Stajich J.E."/>
            <person name="Selbmann L."/>
        </authorList>
    </citation>
    <scope>NUCLEOTIDE SEQUENCE</scope>
    <source>
        <strain evidence="4">CCFEE 5810</strain>
    </source>
</reference>
<dbReference type="AlphaFoldDB" id="A0AAN7WCE2"/>
<feature type="transmembrane region" description="Helical" evidence="2">
    <location>
        <begin position="136"/>
        <end position="156"/>
    </location>
</feature>
<dbReference type="PANTHER" id="PTHR39614:SF2">
    <property type="entry name" value="INTEGRAL MEMBRANE PROTEIN"/>
    <property type="match status" value="1"/>
</dbReference>
<name>A0AAN7WCE2_9PEZI</name>
<dbReference type="PANTHER" id="PTHR39614">
    <property type="entry name" value="INTEGRAL MEMBRANE PROTEIN"/>
    <property type="match status" value="1"/>
</dbReference>
<feature type="transmembrane region" description="Helical" evidence="2">
    <location>
        <begin position="22"/>
        <end position="45"/>
    </location>
</feature>
<dbReference type="Pfam" id="PF20684">
    <property type="entry name" value="Fung_rhodopsin"/>
    <property type="match status" value="1"/>
</dbReference>
<organism evidence="4 5">
    <name type="scientific">Elasticomyces elasticus</name>
    <dbReference type="NCBI Taxonomy" id="574655"/>
    <lineage>
        <taxon>Eukaryota</taxon>
        <taxon>Fungi</taxon>
        <taxon>Dikarya</taxon>
        <taxon>Ascomycota</taxon>
        <taxon>Pezizomycotina</taxon>
        <taxon>Dothideomycetes</taxon>
        <taxon>Dothideomycetidae</taxon>
        <taxon>Mycosphaerellales</taxon>
        <taxon>Teratosphaeriaceae</taxon>
        <taxon>Elasticomyces</taxon>
    </lineage>
</organism>
<dbReference type="InterPro" id="IPR049326">
    <property type="entry name" value="Rhodopsin_dom_fungi"/>
</dbReference>
<feature type="transmembrane region" description="Helical" evidence="2">
    <location>
        <begin position="57"/>
        <end position="78"/>
    </location>
</feature>
<evidence type="ECO:0000256" key="1">
    <source>
        <dbReference type="SAM" id="MobiDB-lite"/>
    </source>
</evidence>
<dbReference type="Proteomes" id="UP001310594">
    <property type="component" value="Unassembled WGS sequence"/>
</dbReference>
<evidence type="ECO:0000313" key="5">
    <source>
        <dbReference type="Proteomes" id="UP001310594"/>
    </source>
</evidence>
<feature type="transmembrane region" description="Helical" evidence="2">
    <location>
        <begin position="106"/>
        <end position="124"/>
    </location>
</feature>
<feature type="transmembrane region" description="Helical" evidence="2">
    <location>
        <begin position="247"/>
        <end position="269"/>
    </location>
</feature>
<feature type="transmembrane region" description="Helical" evidence="2">
    <location>
        <begin position="176"/>
        <end position="197"/>
    </location>
</feature>
<keyword evidence="2" id="KW-0812">Transmembrane</keyword>
<feature type="transmembrane region" description="Helical" evidence="2">
    <location>
        <begin position="209"/>
        <end position="227"/>
    </location>
</feature>
<evidence type="ECO:0000313" key="4">
    <source>
        <dbReference type="EMBL" id="KAK5702007.1"/>
    </source>
</evidence>
<evidence type="ECO:0000256" key="2">
    <source>
        <dbReference type="SAM" id="Phobius"/>
    </source>
</evidence>
<gene>
    <name evidence="4" type="ORF">LTR97_004825</name>
</gene>
<proteinExistence type="predicted"/>
<keyword evidence="2" id="KW-1133">Transmembrane helix</keyword>
<dbReference type="EMBL" id="JAVRQU010000006">
    <property type="protein sequence ID" value="KAK5702007.1"/>
    <property type="molecule type" value="Genomic_DNA"/>
</dbReference>
<comment type="caution">
    <text evidence="4">The sequence shown here is derived from an EMBL/GenBank/DDBJ whole genome shotgun (WGS) entry which is preliminary data.</text>
</comment>
<feature type="region of interest" description="Disordered" evidence="1">
    <location>
        <begin position="295"/>
        <end position="320"/>
    </location>
</feature>
<keyword evidence="2" id="KW-0472">Membrane</keyword>
<accession>A0AAN7WCE2</accession>
<protein>
    <recommendedName>
        <fullName evidence="3">Rhodopsin domain-containing protein</fullName>
    </recommendedName>
</protein>
<sequence length="371" mass="40505">MADFTIREVVSSTAVNDKDQGALLTVALAFCTSCSFVFLIVRLIIRQPLSVLFGRDDAAAAFATLIGLVQSMVTLHAVSRGLGRRDEDLLEGEITEVNQSIFSADLLYILVIYLAKLAVVLFFMRLSSSKVHRAYCHTLAATCAIFCVVSIFVLSLQTPITEPWDAVLSSARLDRWIATEIMSGLVDLTIAGFPIILVKDLVMRKKMKVRIVSAIALRLILVPLAIARLATWPHDTPDRLDYIPTELYLQAEMCYTIISATIPCLGAFLQSASPGYLGGANYIDPTATALALGSAASGGRSGSTYKMSRLSNKRNKADDGSIRLTRKELGQSVTHASAVGERRLRSLESDGSERAIVVQHTIDVRFSEERM</sequence>
<feature type="compositionally biased region" description="Low complexity" evidence="1">
    <location>
        <begin position="295"/>
        <end position="304"/>
    </location>
</feature>